<dbReference type="RefSeq" id="WP_276268296.1">
    <property type="nucleotide sequence ID" value="NZ_JARJLM010000578.1"/>
</dbReference>
<organism evidence="3 4">
    <name type="scientific">Cupriavidus basilensis</name>
    <dbReference type="NCBI Taxonomy" id="68895"/>
    <lineage>
        <taxon>Bacteria</taxon>
        <taxon>Pseudomonadati</taxon>
        <taxon>Pseudomonadota</taxon>
        <taxon>Betaproteobacteria</taxon>
        <taxon>Burkholderiales</taxon>
        <taxon>Burkholderiaceae</taxon>
        <taxon>Cupriavidus</taxon>
    </lineage>
</organism>
<dbReference type="Pfam" id="PF01569">
    <property type="entry name" value="PAP2"/>
    <property type="match status" value="1"/>
</dbReference>
<name>A0ABT6B0B4_9BURK</name>
<feature type="transmembrane region" description="Helical" evidence="1">
    <location>
        <begin position="139"/>
        <end position="157"/>
    </location>
</feature>
<feature type="transmembrane region" description="Helical" evidence="1">
    <location>
        <begin position="88"/>
        <end position="107"/>
    </location>
</feature>
<feature type="transmembrane region" description="Helical" evidence="1">
    <location>
        <begin position="113"/>
        <end position="130"/>
    </location>
</feature>
<evidence type="ECO:0000313" key="3">
    <source>
        <dbReference type="EMBL" id="MDF3838310.1"/>
    </source>
</evidence>
<dbReference type="Proteomes" id="UP001216674">
    <property type="component" value="Unassembled WGS sequence"/>
</dbReference>
<feature type="transmembrane region" description="Helical" evidence="1">
    <location>
        <begin position="21"/>
        <end position="45"/>
    </location>
</feature>
<keyword evidence="1" id="KW-0472">Membrane</keyword>
<proteinExistence type="predicted"/>
<feature type="transmembrane region" description="Helical" evidence="1">
    <location>
        <begin position="57"/>
        <end position="76"/>
    </location>
</feature>
<dbReference type="InterPro" id="IPR000326">
    <property type="entry name" value="PAP2/HPO"/>
</dbReference>
<reference evidence="3 4" key="1">
    <citation type="submission" date="2023-03" db="EMBL/GenBank/DDBJ databases">
        <title>Draft assemblies of triclosan tolerant bacteria isolated from returned activated sludge.</title>
        <authorList>
            <person name="Van Hamelsveld S."/>
        </authorList>
    </citation>
    <scope>NUCLEOTIDE SEQUENCE [LARGE SCALE GENOMIC DNA]</scope>
    <source>
        <strain evidence="3 4">GW210010_S58</strain>
    </source>
</reference>
<dbReference type="InterPro" id="IPR036938">
    <property type="entry name" value="PAP2/HPO_sf"/>
</dbReference>
<evidence type="ECO:0000259" key="2">
    <source>
        <dbReference type="Pfam" id="PF01569"/>
    </source>
</evidence>
<keyword evidence="1" id="KW-1133">Transmembrane helix</keyword>
<accession>A0ABT6B0B4</accession>
<evidence type="ECO:0000313" key="4">
    <source>
        <dbReference type="Proteomes" id="UP001216674"/>
    </source>
</evidence>
<evidence type="ECO:0000256" key="1">
    <source>
        <dbReference type="SAM" id="Phobius"/>
    </source>
</evidence>
<feature type="domain" description="Phosphatidic acid phosphatase type 2/haloperoxidase" evidence="2">
    <location>
        <begin position="57"/>
        <end position="133"/>
    </location>
</feature>
<dbReference type="SUPFAM" id="SSF48317">
    <property type="entry name" value="Acid phosphatase/Vanadium-dependent haloperoxidase"/>
    <property type="match status" value="1"/>
</dbReference>
<protein>
    <submittedName>
        <fullName evidence="3">Phosphatase PAP2 family protein</fullName>
    </submittedName>
</protein>
<sequence length="207" mass="22017">MLPAAAAITAWLLLGRVWRMALAWALLFGIGALLVALSKMLFLGWGIGIRAIDFTGISGHAMLAAAVFPTVAHLVLQKRSPHVRLCGAALALALSLGVAVSRVALIAHSVSEAVAGCALGFAVSAAFIHLTRKLEAPRLSALPMALSLFVLIMLLHGERLPTQRWITDAALQLSGREHPFRRARWKASGLPGVTPAITRQPARLPHT</sequence>
<comment type="caution">
    <text evidence="3">The sequence shown here is derived from an EMBL/GenBank/DDBJ whole genome shotgun (WGS) entry which is preliminary data.</text>
</comment>
<gene>
    <name evidence="3" type="ORF">P3W85_36085</name>
</gene>
<dbReference type="Gene3D" id="1.20.144.10">
    <property type="entry name" value="Phosphatidic acid phosphatase type 2/haloperoxidase"/>
    <property type="match status" value="1"/>
</dbReference>
<keyword evidence="4" id="KW-1185">Reference proteome</keyword>
<dbReference type="EMBL" id="JARJLM010000578">
    <property type="protein sequence ID" value="MDF3838310.1"/>
    <property type="molecule type" value="Genomic_DNA"/>
</dbReference>
<keyword evidence="1" id="KW-0812">Transmembrane</keyword>